<dbReference type="Pfam" id="PF03811">
    <property type="entry name" value="Zn_ribbon_InsA"/>
    <property type="match status" value="1"/>
</dbReference>
<protein>
    <recommendedName>
        <fullName evidence="8">InsA N-terminal domain-containing protein</fullName>
    </recommendedName>
</protein>
<dbReference type="InterPro" id="IPR003220">
    <property type="entry name" value="InsA_N_dom_Znf"/>
</dbReference>
<evidence type="ECO:0000259" key="5">
    <source>
        <dbReference type="Pfam" id="PF03811"/>
    </source>
</evidence>
<reference evidence="7" key="1">
    <citation type="journal article" date="2017" name="Appl. Environ. Microbiol.">
        <title>Molecular characterization of an Endozoicomonas-like organism causing infection in king scallop Pecten maximus L.</title>
        <authorList>
            <person name="Cano I."/>
            <person name="van Aerle R."/>
            <person name="Ross S."/>
            <person name="Verner-Jeffreys D.W."/>
            <person name="Paley R.K."/>
            <person name="Rimmer G."/>
            <person name="Ryder D."/>
            <person name="Hooper P."/>
            <person name="Stone D."/>
            <person name="Feist S.W."/>
        </authorList>
    </citation>
    <scope>NUCLEOTIDE SEQUENCE</scope>
</reference>
<dbReference type="PANTHER" id="PTHR47923">
    <property type="entry name" value="INSERTION ELEMENT IS1 1 PROTEIN INSA-RELATED"/>
    <property type="match status" value="1"/>
</dbReference>
<proteinExistence type="inferred from homology"/>
<evidence type="ECO:0000256" key="2">
    <source>
        <dbReference type="ARBA" id="ARBA00006212"/>
    </source>
</evidence>
<evidence type="ECO:0000313" key="7">
    <source>
        <dbReference type="EMBL" id="PJE79245.1"/>
    </source>
</evidence>
<evidence type="ECO:0000256" key="1">
    <source>
        <dbReference type="ARBA" id="ARBA00004091"/>
    </source>
</evidence>
<dbReference type="EMBL" id="NSIT01000084">
    <property type="protein sequence ID" value="PJE79245.1"/>
    <property type="molecule type" value="Genomic_DNA"/>
</dbReference>
<gene>
    <name evidence="7" type="ORF">CI610_01792</name>
</gene>
<comment type="caution">
    <text evidence="7">The sequence shown here is derived from an EMBL/GenBank/DDBJ whole genome shotgun (WGS) entry which is preliminary data.</text>
</comment>
<keyword evidence="4" id="KW-0233">DNA recombination</keyword>
<evidence type="ECO:0000256" key="3">
    <source>
        <dbReference type="ARBA" id="ARBA00022578"/>
    </source>
</evidence>
<evidence type="ECO:0008006" key="8">
    <source>
        <dbReference type="Google" id="ProtNLM"/>
    </source>
</evidence>
<dbReference type="PANTHER" id="PTHR47923:SF1">
    <property type="entry name" value="INSERTION ELEMENT IS1 1 PROTEIN INSA-RELATED"/>
    <property type="match status" value="1"/>
</dbReference>
<comment type="similarity">
    <text evidence="2">Belongs to the IS1 elements InsA family.</text>
</comment>
<accession>A0A2H9T7M9</accession>
<dbReference type="Pfam" id="PF12759">
    <property type="entry name" value="HTH_Tnp_IS1"/>
    <property type="match status" value="1"/>
</dbReference>
<dbReference type="InterPro" id="IPR051252">
    <property type="entry name" value="IS1_transposase_InsA"/>
</dbReference>
<dbReference type="GO" id="GO:0006313">
    <property type="term" value="P:DNA transposition"/>
    <property type="evidence" value="ECO:0007669"/>
    <property type="project" value="InterPro"/>
</dbReference>
<feature type="domain" description="Insertion element IS1 protein InsA helix-turn-helix" evidence="6">
    <location>
        <begin position="43"/>
        <end position="88"/>
    </location>
</feature>
<evidence type="ECO:0000256" key="4">
    <source>
        <dbReference type="ARBA" id="ARBA00023172"/>
    </source>
</evidence>
<evidence type="ECO:0000259" key="6">
    <source>
        <dbReference type="Pfam" id="PF12759"/>
    </source>
</evidence>
<keyword evidence="3" id="KW-0815">Transposition</keyword>
<organism evidence="7">
    <name type="scientific">invertebrate metagenome</name>
    <dbReference type="NCBI Taxonomy" id="1711999"/>
    <lineage>
        <taxon>unclassified sequences</taxon>
        <taxon>metagenomes</taxon>
        <taxon>organismal metagenomes</taxon>
    </lineage>
</organism>
<name>A0A2H9T7M9_9ZZZZ</name>
<comment type="function">
    <text evidence="1">Absolutely required for transposition of IS1.</text>
</comment>
<dbReference type="AlphaFoldDB" id="A0A2H9T7M9"/>
<sequence>MAVIEVTCTHCGLTKGVVKNGKAPSGSQRYFCRHCRTSFQLEYHYNANQPSMHQRIIDITMNGSGVRDISRVLKISPTTVISHLKNSRPLQ</sequence>
<feature type="domain" description="InsA N-terminal zinc ribbon" evidence="5">
    <location>
        <begin position="1"/>
        <end position="36"/>
    </location>
</feature>
<dbReference type="InterPro" id="IPR024431">
    <property type="entry name" value="InsA_HTH_dom"/>
</dbReference>